<dbReference type="AlphaFoldDB" id="D6RFR1"/>
<accession>D6RFR1</accession>
<name>D6RFR1_MOUSE</name>
<dbReference type="AGR" id="MGI:1338882"/>
<evidence type="ECO:0000313" key="3">
    <source>
        <dbReference type="Proteomes" id="UP000000589"/>
    </source>
</evidence>
<organism evidence="1 3">
    <name type="scientific">Mus musculus</name>
    <name type="common">Mouse</name>
    <dbReference type="NCBI Taxonomy" id="10090"/>
    <lineage>
        <taxon>Eukaryota</taxon>
        <taxon>Metazoa</taxon>
        <taxon>Chordata</taxon>
        <taxon>Craniata</taxon>
        <taxon>Vertebrata</taxon>
        <taxon>Euteleostomi</taxon>
        <taxon>Mammalia</taxon>
        <taxon>Eutheria</taxon>
        <taxon>Euarchontoglires</taxon>
        <taxon>Glires</taxon>
        <taxon>Rodentia</taxon>
        <taxon>Myomorpha</taxon>
        <taxon>Muroidea</taxon>
        <taxon>Muridae</taxon>
        <taxon>Murinae</taxon>
        <taxon>Mus</taxon>
        <taxon>Mus</taxon>
    </lineage>
</organism>
<gene>
    <name evidence="1 2" type="primary">Pex11b</name>
</gene>
<dbReference type="ExpressionAtlas" id="D6RFR1">
    <property type="expression patterns" value="baseline and differential"/>
</dbReference>
<reference evidence="1 3" key="2">
    <citation type="journal article" date="2011" name="PLoS Biol.">
        <title>Modernizing reference genome assemblies.</title>
        <authorList>
            <person name="Church D.M."/>
            <person name="Schneider V.A."/>
            <person name="Graves T."/>
            <person name="Auger K."/>
            <person name="Cunningham F."/>
            <person name="Bouk N."/>
            <person name="Chen H.C."/>
            <person name="Agarwala R."/>
            <person name="McLaren W.M."/>
            <person name="Ritchie G.R."/>
            <person name="Albracht D."/>
            <person name="Kremitzki M."/>
            <person name="Rock S."/>
            <person name="Kotkiewicz H."/>
            <person name="Kremitzki C."/>
            <person name="Wollam A."/>
            <person name="Trani L."/>
            <person name="Fulton L."/>
            <person name="Fulton R."/>
            <person name="Matthews L."/>
            <person name="Whitehead S."/>
            <person name="Chow W."/>
            <person name="Torrance J."/>
            <person name="Dunn M."/>
            <person name="Harden G."/>
            <person name="Threadgold G."/>
            <person name="Wood J."/>
            <person name="Collins J."/>
            <person name="Heath P."/>
            <person name="Griffiths G."/>
            <person name="Pelan S."/>
            <person name="Grafham D."/>
            <person name="Eichler E.E."/>
            <person name="Weinstock G."/>
            <person name="Mardis E.R."/>
            <person name="Wilson R.K."/>
            <person name="Howe K."/>
            <person name="Flicek P."/>
            <person name="Hubbard T."/>
        </authorList>
    </citation>
    <scope>NUCLEOTIDE SEQUENCE [LARGE SCALE GENOMIC DNA]</scope>
    <source>
        <strain evidence="1 3">C57BL/6J</strain>
    </source>
</reference>
<dbReference type="PeptideAtlas" id="D6RFR1"/>
<reference evidence="1 3" key="1">
    <citation type="journal article" date="2009" name="PLoS Biol.">
        <title>Lineage-specific biology revealed by a finished genome assembly of the mouse.</title>
        <authorList>
            <consortium name="Mouse Genome Sequencing Consortium"/>
            <person name="Church D.M."/>
            <person name="Goodstadt L."/>
            <person name="Hillier L.W."/>
            <person name="Zody M.C."/>
            <person name="Goldstein S."/>
            <person name="She X."/>
            <person name="Bult C.J."/>
            <person name="Agarwala R."/>
            <person name="Cherry J.L."/>
            <person name="DiCuccio M."/>
            <person name="Hlavina W."/>
            <person name="Kapustin Y."/>
            <person name="Meric P."/>
            <person name="Maglott D."/>
            <person name="Birtle Z."/>
            <person name="Marques A.C."/>
            <person name="Graves T."/>
            <person name="Zhou S."/>
            <person name="Teague B."/>
            <person name="Potamousis K."/>
            <person name="Churas C."/>
            <person name="Place M."/>
            <person name="Herschleb J."/>
            <person name="Runnheim R."/>
            <person name="Forrest D."/>
            <person name="Amos-Landgraf J."/>
            <person name="Schwartz D.C."/>
            <person name="Cheng Z."/>
            <person name="Lindblad-Toh K."/>
            <person name="Eichler E.E."/>
            <person name="Ponting C.P."/>
        </authorList>
    </citation>
    <scope>NUCLEOTIDE SEQUENCE [LARGE SCALE GENOMIC DNA]</scope>
    <source>
        <strain evidence="1 3">C57BL/6J</strain>
    </source>
</reference>
<dbReference type="Antibodypedia" id="33960">
    <property type="antibodies" value="124 antibodies from 27 providers"/>
</dbReference>
<dbReference type="MGI" id="MGI:1338882">
    <property type="gene designation" value="Pex11b"/>
</dbReference>
<dbReference type="ProteomicsDB" id="357223"/>
<dbReference type="Ensembl" id="ENSMUST00000156015.2">
    <property type="protein sequence ID" value="ENSMUSP00000115956.2"/>
    <property type="gene ID" value="ENSMUSG00000028102.16"/>
</dbReference>
<keyword evidence="3" id="KW-1185">Reference proteome</keyword>
<dbReference type="Bgee" id="ENSMUSG00000028102">
    <property type="expression patterns" value="Expressed in spermatocyte and 232 other cell types or tissues"/>
</dbReference>
<reference evidence="1" key="3">
    <citation type="submission" date="2025-08" db="UniProtKB">
        <authorList>
            <consortium name="Ensembl"/>
        </authorList>
    </citation>
    <scope>IDENTIFICATION</scope>
    <source>
        <strain evidence="1">C57BL/6J</strain>
    </source>
</reference>
<reference evidence="1" key="4">
    <citation type="submission" date="2025-09" db="UniProtKB">
        <authorList>
            <consortium name="Ensembl"/>
        </authorList>
    </citation>
    <scope>IDENTIFICATION</scope>
    <source>
        <strain evidence="1">C57BL/6J</strain>
    </source>
</reference>
<evidence type="ECO:0000313" key="1">
    <source>
        <dbReference type="Ensembl" id="ENSMUSP00000115956.2"/>
    </source>
</evidence>
<dbReference type="Proteomes" id="UP000000589">
    <property type="component" value="Chromosome 3"/>
</dbReference>
<dbReference type="HOGENOM" id="CLU_3124584_0_0_1"/>
<sequence length="50" mass="5973">MDAWVRFSAQSQARERLWPPSMPVPFSAMLCRDMGLVPSYRNRFDNWRVI</sequence>
<proteinExistence type="predicted"/>
<dbReference type="GeneTree" id="ENSGT00390000014273"/>
<dbReference type="VEuPathDB" id="HostDB:ENSMUSG00000028102"/>
<protein>
    <submittedName>
        <fullName evidence="1">Peroxisomal biogenesis factor 11 beta</fullName>
    </submittedName>
</protein>
<evidence type="ECO:0000313" key="2">
    <source>
        <dbReference type="MGI" id="MGI:1338882"/>
    </source>
</evidence>